<reference evidence="2 3" key="1">
    <citation type="submission" date="2016-03" db="EMBL/GenBank/DDBJ databases">
        <title>Complete genome sequence of a novel chlorpyrifos degrading bacterium, Cupriavidus nantongensis sp. X1.</title>
        <authorList>
            <person name="Fang L."/>
        </authorList>
    </citation>
    <scope>NUCLEOTIDE SEQUENCE [LARGE SCALE GENOMIC DNA]</scope>
    <source>
        <strain evidence="2 3">X1</strain>
    </source>
</reference>
<dbReference type="EMBL" id="CP014844">
    <property type="protein sequence ID" value="AMR77626.1"/>
    <property type="molecule type" value="Genomic_DNA"/>
</dbReference>
<dbReference type="InterPro" id="IPR015947">
    <property type="entry name" value="PUA-like_sf"/>
</dbReference>
<organism evidence="2 3">
    <name type="scientific">Cupriavidus nantongensis</name>
    <dbReference type="NCBI Taxonomy" id="1796606"/>
    <lineage>
        <taxon>Bacteria</taxon>
        <taxon>Pseudomonadati</taxon>
        <taxon>Pseudomonadota</taxon>
        <taxon>Betaproteobacteria</taxon>
        <taxon>Burkholderiales</taxon>
        <taxon>Burkholderiaceae</taxon>
        <taxon>Cupriavidus</taxon>
    </lineage>
</organism>
<dbReference type="AlphaFoldDB" id="A0A142JHR4"/>
<name>A0A142JHR4_9BURK</name>
<dbReference type="CDD" id="cd06554">
    <property type="entry name" value="ASCH_ASC-1_like"/>
    <property type="match status" value="1"/>
</dbReference>
<dbReference type="Pfam" id="PF04266">
    <property type="entry name" value="ASCH"/>
    <property type="match status" value="1"/>
</dbReference>
<dbReference type="Gene3D" id="2.30.130.30">
    <property type="entry name" value="Hypothetical protein"/>
    <property type="match status" value="1"/>
</dbReference>
<accession>A0A142JHR4</accession>
<sequence>MNKRSILTSPLPTKALSIRQPWAWLIVQGFKDIENRTWSTKHRGPTLIHASKGITRQEYEDVADFVRNLNRADFLTGNEAAPIVLPALEELQRGGIVGVATITDCVPSWAARVSQWHMEGQFGFQITDAKALPFVPCKGALGFFDVPADVLAALREHA</sequence>
<proteinExistence type="predicted"/>
<protein>
    <recommendedName>
        <fullName evidence="1">ASCH domain-containing protein</fullName>
    </recommendedName>
</protein>
<evidence type="ECO:0000313" key="3">
    <source>
        <dbReference type="Proteomes" id="UP000075238"/>
    </source>
</evidence>
<evidence type="ECO:0000259" key="1">
    <source>
        <dbReference type="Pfam" id="PF04266"/>
    </source>
</evidence>
<dbReference type="OrthoDB" id="359066at2"/>
<keyword evidence="3" id="KW-1185">Reference proteome</keyword>
<dbReference type="SUPFAM" id="SSF88697">
    <property type="entry name" value="PUA domain-like"/>
    <property type="match status" value="1"/>
</dbReference>
<dbReference type="KEGG" id="cnan:A2G96_07690"/>
<dbReference type="STRING" id="1796606.A2G96_07690"/>
<feature type="domain" description="ASCH" evidence="1">
    <location>
        <begin position="16"/>
        <end position="116"/>
    </location>
</feature>
<evidence type="ECO:0000313" key="2">
    <source>
        <dbReference type="EMBL" id="AMR77626.1"/>
    </source>
</evidence>
<gene>
    <name evidence="2" type="ORF">A2G96_07690</name>
</gene>
<dbReference type="RefSeq" id="WP_062798262.1">
    <property type="nucleotide sequence ID" value="NZ_CP014844.1"/>
</dbReference>
<dbReference type="Proteomes" id="UP000075238">
    <property type="component" value="Chromosome 1"/>
</dbReference>
<dbReference type="InterPro" id="IPR007374">
    <property type="entry name" value="ASCH_domain"/>
</dbReference>